<dbReference type="GO" id="GO:0017057">
    <property type="term" value="F:6-phosphogluconolactonase activity"/>
    <property type="evidence" value="ECO:0007669"/>
    <property type="project" value="TreeGrafter"/>
</dbReference>
<evidence type="ECO:0000313" key="3">
    <source>
        <dbReference type="Proteomes" id="UP000278804"/>
    </source>
</evidence>
<dbReference type="PANTHER" id="PTHR30344:SF1">
    <property type="entry name" value="6-PHOSPHOGLUCONOLACTONASE"/>
    <property type="match status" value="1"/>
</dbReference>
<accession>A0A3Q8S359</accession>
<dbReference type="EMBL" id="CP034234">
    <property type="protein sequence ID" value="AZK44659.1"/>
    <property type="molecule type" value="Genomic_DNA"/>
</dbReference>
<dbReference type="KEGG" id="eri:EEI45_07965"/>
<dbReference type="InterPro" id="IPR019405">
    <property type="entry name" value="Lactonase_7-beta_prop"/>
</dbReference>
<dbReference type="InterPro" id="IPR011048">
    <property type="entry name" value="Haem_d1_sf"/>
</dbReference>
<comment type="similarity">
    <text evidence="1">Belongs to the cycloisomerase 2 family.</text>
</comment>
<protein>
    <submittedName>
        <fullName evidence="2">Lactonase family protein</fullName>
    </submittedName>
</protein>
<dbReference type="Proteomes" id="UP000278804">
    <property type="component" value="Chromosome"/>
</dbReference>
<organism evidence="2 3">
    <name type="scientific">Erysipelothrix piscisicarius</name>
    <dbReference type="NCBI Taxonomy" id="2485784"/>
    <lineage>
        <taxon>Bacteria</taxon>
        <taxon>Bacillati</taxon>
        <taxon>Bacillota</taxon>
        <taxon>Erysipelotrichia</taxon>
        <taxon>Erysipelotrichales</taxon>
        <taxon>Erysipelotrichaceae</taxon>
        <taxon>Erysipelothrix</taxon>
    </lineage>
</organism>
<dbReference type="RefSeq" id="WP_125164815.1">
    <property type="nucleotide sequence ID" value="NZ_CP034234.1"/>
</dbReference>
<proteinExistence type="inferred from homology"/>
<dbReference type="InterPro" id="IPR015943">
    <property type="entry name" value="WD40/YVTN_repeat-like_dom_sf"/>
</dbReference>
<name>A0A3Q8S359_9FIRM</name>
<evidence type="ECO:0000313" key="2">
    <source>
        <dbReference type="EMBL" id="AZK44659.1"/>
    </source>
</evidence>
<reference evidence="2 3" key="1">
    <citation type="journal article" date="2020" name="Int. J. Syst. Evol. Microbiol.">
        <title>Description of Erysipelothrix piscisicarius sp. nov., an emergent fish pathogen, and assessment of virulence using a tiger barb (Puntigrus tetrazona) infection model.</title>
        <authorList>
            <person name="Pomaranski E.K."/>
            <person name="Griffin M.J."/>
            <person name="Camus A.C."/>
            <person name="Armwood A.R."/>
            <person name="Shelley J."/>
            <person name="Waldbieser G.C."/>
            <person name="LaFrentz B.R."/>
            <person name="Garcia J.C."/>
            <person name="Yanong R."/>
            <person name="Soto E."/>
        </authorList>
    </citation>
    <scope>NUCLEOTIDE SEQUENCE [LARGE SCALE GENOMIC DNA]</scope>
    <source>
        <strain evidence="2 3">15TAL0474</strain>
    </source>
</reference>
<dbReference type="Pfam" id="PF10282">
    <property type="entry name" value="Lactonase"/>
    <property type="match status" value="1"/>
</dbReference>
<dbReference type="AlphaFoldDB" id="A0A3Q8S359"/>
<sequence>MTKILLGTYTKSESKGIYEIDLINDRLHNLTHIADVENPTYLDYDPSTQTLFSVYQKENQAGIATWKYLSVNTELLESFTEPGPAPCYVAYDQNEDQIYDANYHKGRVNVYKNHQVFKKIEYKDGSHAHFVNKKPNTEFVYVCDLGLDTVRKYELMNEIATYKAPEGSGPRHLAFHPQLPLLYLFSEHTCHVTVLENDGFDFIEHGVFDALQEIDAIRSAAAIRISKDGNYLYVSNRGHDSITVFKISQDGLQLEFIQNISSFGEHPRDFALSPDDEYLVCANRDTNNLTLYARNHETGMLTLLQSDVYAPECVSVLFIS</sequence>
<keyword evidence="3" id="KW-1185">Reference proteome</keyword>
<dbReference type="GO" id="GO:0005829">
    <property type="term" value="C:cytosol"/>
    <property type="evidence" value="ECO:0007669"/>
    <property type="project" value="TreeGrafter"/>
</dbReference>
<dbReference type="PANTHER" id="PTHR30344">
    <property type="entry name" value="6-PHOSPHOGLUCONOLACTONASE-RELATED"/>
    <property type="match status" value="1"/>
</dbReference>
<evidence type="ECO:0000256" key="1">
    <source>
        <dbReference type="ARBA" id="ARBA00005564"/>
    </source>
</evidence>
<dbReference type="Gene3D" id="2.130.10.10">
    <property type="entry name" value="YVTN repeat-like/Quinoprotein amine dehydrogenase"/>
    <property type="match status" value="1"/>
</dbReference>
<gene>
    <name evidence="2" type="ORF">EEI45_07965</name>
</gene>
<dbReference type="SUPFAM" id="SSF51004">
    <property type="entry name" value="C-terminal (heme d1) domain of cytochrome cd1-nitrite reductase"/>
    <property type="match status" value="1"/>
</dbReference>
<dbReference type="InterPro" id="IPR050282">
    <property type="entry name" value="Cycloisomerase_2"/>
</dbReference>